<keyword evidence="4" id="KW-0067">ATP-binding</keyword>
<dbReference type="GO" id="GO:0005524">
    <property type="term" value="F:ATP binding"/>
    <property type="evidence" value="ECO:0007669"/>
    <property type="project" value="UniProtKB-KW"/>
</dbReference>
<feature type="transmembrane region" description="Helical" evidence="7">
    <location>
        <begin position="45"/>
        <end position="65"/>
    </location>
</feature>
<feature type="transmembrane region" description="Helical" evidence="7">
    <location>
        <begin position="439"/>
        <end position="460"/>
    </location>
</feature>
<dbReference type="InterPro" id="IPR027417">
    <property type="entry name" value="P-loop_NTPase"/>
</dbReference>
<evidence type="ECO:0000256" key="3">
    <source>
        <dbReference type="ARBA" id="ARBA00022741"/>
    </source>
</evidence>
<reference evidence="9" key="1">
    <citation type="submission" date="2023-10" db="EMBL/GenBank/DDBJ databases">
        <title>Genome assembly of Pristionchus species.</title>
        <authorList>
            <person name="Yoshida K."/>
            <person name="Sommer R.J."/>
        </authorList>
    </citation>
    <scope>NUCLEOTIDE SEQUENCE</scope>
    <source>
        <strain evidence="9">RS0144</strain>
    </source>
</reference>
<dbReference type="FunFam" id="3.40.50.300:FF:000327">
    <property type="entry name" value="ATP-binding cassette sub-family A member 3"/>
    <property type="match status" value="1"/>
</dbReference>
<dbReference type="InterPro" id="IPR003593">
    <property type="entry name" value="AAA+_ATPase"/>
</dbReference>
<dbReference type="PANTHER" id="PTHR19229">
    <property type="entry name" value="ATP-BINDING CASSETTE TRANSPORTER SUBFAMILY A ABCA"/>
    <property type="match status" value="1"/>
</dbReference>
<gene>
    <name evidence="9" type="ORF">PENTCL1PPCAC_14196</name>
</gene>
<feature type="transmembrane region" description="Helical" evidence="7">
    <location>
        <begin position="219"/>
        <end position="243"/>
    </location>
</feature>
<dbReference type="CDD" id="cd03263">
    <property type="entry name" value="ABC_subfamily_A"/>
    <property type="match status" value="1"/>
</dbReference>
<accession>A0AAV5T8W3</accession>
<dbReference type="GO" id="GO:0016020">
    <property type="term" value="C:membrane"/>
    <property type="evidence" value="ECO:0007669"/>
    <property type="project" value="UniProtKB-SubCell"/>
</dbReference>
<sequence length="869" mass="97057">ITNTNALFVDLTNLKASRRLTGFSLFTAQFHAMFAKRAVYFFRRWFQFLPTLLIPIWYLAMMIWLTQTIPTAKEMHPLVIDLKPYSTDEKAAVILVEEPQQDVSIIGQVVHAMDPQPTITGTGNLTADVFDLINTIGSRAYGIQYPVAFTKSELPTTPLVTLFNNFGFATPALAIALSDSLLGLTMHSDEEPFVFTAINHPLPPSTADMMKNKATTQSTSIIIGYGIIVSLAMIVSGYCTFLIRERKKNSKHMQLLSGLPLWMYWLTSFLWDAIFYLVPLGCFIGLFFAFGVQELVGRATSIIDVIVMTLLFGWTAIPFVYSFSFVFTSAPKGYTMIMLYNMISAMIGTIAVPIIAQTVDADIANLFVYRSIVFSFLFPLYNVSNMYQTLYNNEFYRSSCIALDCSNSLFQVENPQCCGTDDERIYAEDVLTDFTKRGVLIGAIFLALQGFLYWLLLVAIEMGWFGAIRPCCKPKQQPSVEEYRSVEDSDVIEEKTTVHELRPESTTVVARDLRKRYGALDAVRGVNFHADKGDCFGLLGVNGAGKTSTFRMLTAEASVSGGDAFLAGYSVKKDWRSAGQHIGYCPQFDAVLKELSGEETLRMFARIRGVPKNEIDCLIIIMSVQIVKGVVDAIGIQQYARRQIKSYSGGNKRRLSLGMALVGMPDVLLLDEPTTGVDPKARRTIWGILSKVREAGSAIVLTSHSMDECEALCTKLAIMVAGQFRCYGSIQHVKSRYGTGYSLLIRLKHPSDAEKTRRRVLETFPGAVIKEHHLVQMNFMVPRSSSWSALFERAEALATELQLEDYSLSQTTLEQVFIEFSRAAASDEISFQSVKTLPGAIDEECYSSASPEIAKKYYDNEIVDDDKRF</sequence>
<feature type="non-terminal residue" evidence="9">
    <location>
        <position position="1"/>
    </location>
</feature>
<protein>
    <recommendedName>
        <fullName evidence="8">ABC transporter domain-containing protein</fullName>
    </recommendedName>
</protein>
<comment type="caution">
    <text evidence="9">The sequence shown here is derived from an EMBL/GenBank/DDBJ whole genome shotgun (WGS) entry which is preliminary data.</text>
</comment>
<dbReference type="Proteomes" id="UP001432027">
    <property type="component" value="Unassembled WGS sequence"/>
</dbReference>
<feature type="transmembrane region" description="Helical" evidence="7">
    <location>
        <begin position="333"/>
        <end position="356"/>
    </location>
</feature>
<feature type="transmembrane region" description="Helical" evidence="7">
    <location>
        <begin position="302"/>
        <end position="321"/>
    </location>
</feature>
<dbReference type="Pfam" id="PF00005">
    <property type="entry name" value="ABC_tran"/>
    <property type="match status" value="1"/>
</dbReference>
<dbReference type="Gene3D" id="3.40.50.300">
    <property type="entry name" value="P-loop containing nucleotide triphosphate hydrolases"/>
    <property type="match status" value="1"/>
</dbReference>
<dbReference type="InterPro" id="IPR026082">
    <property type="entry name" value="ABCA"/>
</dbReference>
<dbReference type="EMBL" id="BTSX01000004">
    <property type="protein sequence ID" value="GMS92021.1"/>
    <property type="molecule type" value="Genomic_DNA"/>
</dbReference>
<keyword evidence="10" id="KW-1185">Reference proteome</keyword>
<keyword evidence="2 7" id="KW-0812">Transmembrane</keyword>
<keyword evidence="6 7" id="KW-0472">Membrane</keyword>
<dbReference type="SUPFAM" id="SSF52540">
    <property type="entry name" value="P-loop containing nucleoside triphosphate hydrolases"/>
    <property type="match status" value="1"/>
</dbReference>
<evidence type="ECO:0000256" key="7">
    <source>
        <dbReference type="SAM" id="Phobius"/>
    </source>
</evidence>
<dbReference type="AlphaFoldDB" id="A0AAV5T8W3"/>
<dbReference type="GO" id="GO:0016887">
    <property type="term" value="F:ATP hydrolysis activity"/>
    <property type="evidence" value="ECO:0007669"/>
    <property type="project" value="InterPro"/>
</dbReference>
<name>A0AAV5T8W3_9BILA</name>
<evidence type="ECO:0000313" key="9">
    <source>
        <dbReference type="EMBL" id="GMS92021.1"/>
    </source>
</evidence>
<evidence type="ECO:0000256" key="1">
    <source>
        <dbReference type="ARBA" id="ARBA00004141"/>
    </source>
</evidence>
<feature type="transmembrane region" description="Helical" evidence="7">
    <location>
        <begin position="363"/>
        <end position="381"/>
    </location>
</feature>
<dbReference type="InterPro" id="IPR013525">
    <property type="entry name" value="ABC2_TM"/>
</dbReference>
<dbReference type="Pfam" id="PF23321">
    <property type="entry name" value="R1_ABCA1"/>
    <property type="match status" value="1"/>
</dbReference>
<dbReference type="Pfam" id="PF12698">
    <property type="entry name" value="ABC2_membrane_3"/>
    <property type="match status" value="1"/>
</dbReference>
<feature type="transmembrane region" description="Helical" evidence="7">
    <location>
        <begin position="263"/>
        <end position="290"/>
    </location>
</feature>
<dbReference type="InterPro" id="IPR056264">
    <property type="entry name" value="R2_ABCA1-4-like"/>
</dbReference>
<dbReference type="PANTHER" id="PTHR19229:SF250">
    <property type="entry name" value="ABC TRANSPORTER DOMAIN-CONTAINING PROTEIN-RELATED"/>
    <property type="match status" value="1"/>
</dbReference>
<comment type="subcellular location">
    <subcellularLocation>
        <location evidence="1">Membrane</location>
        <topology evidence="1">Multi-pass membrane protein</topology>
    </subcellularLocation>
</comment>
<keyword evidence="5 7" id="KW-1133">Transmembrane helix</keyword>
<feature type="domain" description="ABC transporter" evidence="8">
    <location>
        <begin position="508"/>
        <end position="746"/>
    </location>
</feature>
<evidence type="ECO:0000256" key="4">
    <source>
        <dbReference type="ARBA" id="ARBA00022840"/>
    </source>
</evidence>
<dbReference type="PROSITE" id="PS50893">
    <property type="entry name" value="ABC_TRANSPORTER_2"/>
    <property type="match status" value="1"/>
</dbReference>
<dbReference type="SMART" id="SM00382">
    <property type="entry name" value="AAA"/>
    <property type="match status" value="1"/>
</dbReference>
<dbReference type="PROSITE" id="PS00211">
    <property type="entry name" value="ABC_TRANSPORTER_1"/>
    <property type="match status" value="1"/>
</dbReference>
<evidence type="ECO:0000259" key="8">
    <source>
        <dbReference type="PROSITE" id="PS50893"/>
    </source>
</evidence>
<dbReference type="GO" id="GO:0005319">
    <property type="term" value="F:lipid transporter activity"/>
    <property type="evidence" value="ECO:0007669"/>
    <property type="project" value="TreeGrafter"/>
</dbReference>
<keyword evidence="3" id="KW-0547">Nucleotide-binding</keyword>
<evidence type="ECO:0000256" key="2">
    <source>
        <dbReference type="ARBA" id="ARBA00022692"/>
    </source>
</evidence>
<evidence type="ECO:0000256" key="6">
    <source>
        <dbReference type="ARBA" id="ARBA00023136"/>
    </source>
</evidence>
<evidence type="ECO:0000313" key="10">
    <source>
        <dbReference type="Proteomes" id="UP001432027"/>
    </source>
</evidence>
<proteinExistence type="predicted"/>
<dbReference type="InterPro" id="IPR017871">
    <property type="entry name" value="ABC_transporter-like_CS"/>
</dbReference>
<evidence type="ECO:0000256" key="5">
    <source>
        <dbReference type="ARBA" id="ARBA00022989"/>
    </source>
</evidence>
<dbReference type="GO" id="GO:0140359">
    <property type="term" value="F:ABC-type transporter activity"/>
    <property type="evidence" value="ECO:0007669"/>
    <property type="project" value="InterPro"/>
</dbReference>
<dbReference type="InterPro" id="IPR003439">
    <property type="entry name" value="ABC_transporter-like_ATP-bd"/>
</dbReference>
<organism evidence="9 10">
    <name type="scientific">Pristionchus entomophagus</name>
    <dbReference type="NCBI Taxonomy" id="358040"/>
    <lineage>
        <taxon>Eukaryota</taxon>
        <taxon>Metazoa</taxon>
        <taxon>Ecdysozoa</taxon>
        <taxon>Nematoda</taxon>
        <taxon>Chromadorea</taxon>
        <taxon>Rhabditida</taxon>
        <taxon>Rhabditina</taxon>
        <taxon>Diplogasteromorpha</taxon>
        <taxon>Diplogasteroidea</taxon>
        <taxon>Neodiplogasteridae</taxon>
        <taxon>Pristionchus</taxon>
    </lineage>
</organism>